<evidence type="ECO:0000256" key="4">
    <source>
        <dbReference type="PROSITE-ProRule" id="PRU00708"/>
    </source>
</evidence>
<reference evidence="6" key="1">
    <citation type="submission" date="2020-10" db="EMBL/GenBank/DDBJ databases">
        <authorList>
            <person name="Han B."/>
            <person name="Lu T."/>
            <person name="Zhao Q."/>
            <person name="Huang X."/>
            <person name="Zhao Y."/>
        </authorList>
    </citation>
    <scope>NUCLEOTIDE SEQUENCE</scope>
</reference>
<feature type="repeat" description="PPR" evidence="4">
    <location>
        <begin position="476"/>
        <end position="510"/>
    </location>
</feature>
<dbReference type="InterPro" id="IPR046960">
    <property type="entry name" value="PPR_At4g14850-like_plant"/>
</dbReference>
<dbReference type="OrthoDB" id="601293at2759"/>
<evidence type="ECO:0000256" key="2">
    <source>
        <dbReference type="ARBA" id="ARBA00022946"/>
    </source>
</evidence>
<protein>
    <recommendedName>
        <fullName evidence="8">Pentatricopeptide repeat-containing protein</fullName>
    </recommendedName>
</protein>
<dbReference type="Proteomes" id="UP000604825">
    <property type="component" value="Unassembled WGS sequence"/>
</dbReference>
<dbReference type="FunFam" id="1.25.40.10:FF:001746">
    <property type="entry name" value="Pentatricopeptide repeat-containing protein mitochondrial"/>
    <property type="match status" value="1"/>
</dbReference>
<keyword evidence="2" id="KW-0809">Transit peptide</keyword>
<dbReference type="EMBL" id="CAJGYO010000004">
    <property type="protein sequence ID" value="CAD6224374.1"/>
    <property type="molecule type" value="Genomic_DNA"/>
</dbReference>
<feature type="repeat" description="PPR" evidence="4">
    <location>
        <begin position="108"/>
        <end position="142"/>
    </location>
</feature>
<accession>A0A811NLD3</accession>
<dbReference type="Pfam" id="PF20431">
    <property type="entry name" value="E_motif"/>
    <property type="match status" value="1"/>
</dbReference>
<dbReference type="GO" id="GO:0003723">
    <property type="term" value="F:RNA binding"/>
    <property type="evidence" value="ECO:0007669"/>
    <property type="project" value="InterPro"/>
</dbReference>
<organism evidence="6 7">
    <name type="scientific">Miscanthus lutarioriparius</name>
    <dbReference type="NCBI Taxonomy" id="422564"/>
    <lineage>
        <taxon>Eukaryota</taxon>
        <taxon>Viridiplantae</taxon>
        <taxon>Streptophyta</taxon>
        <taxon>Embryophyta</taxon>
        <taxon>Tracheophyta</taxon>
        <taxon>Spermatophyta</taxon>
        <taxon>Magnoliopsida</taxon>
        <taxon>Liliopsida</taxon>
        <taxon>Poales</taxon>
        <taxon>Poaceae</taxon>
        <taxon>PACMAD clade</taxon>
        <taxon>Panicoideae</taxon>
        <taxon>Andropogonodae</taxon>
        <taxon>Andropogoneae</taxon>
        <taxon>Saccharinae</taxon>
        <taxon>Miscanthus</taxon>
    </lineage>
</organism>
<dbReference type="GO" id="GO:0009451">
    <property type="term" value="P:RNA modification"/>
    <property type="evidence" value="ECO:0007669"/>
    <property type="project" value="InterPro"/>
</dbReference>
<dbReference type="AlphaFoldDB" id="A0A811NLD3"/>
<dbReference type="PANTHER" id="PTHR47926">
    <property type="entry name" value="PENTATRICOPEPTIDE REPEAT-CONTAINING PROTEIN"/>
    <property type="match status" value="1"/>
</dbReference>
<dbReference type="FunFam" id="1.25.40.10:FF:000212">
    <property type="entry name" value="Pentatricopeptide repeat-containing protein At2g03380, mitochondrial"/>
    <property type="match status" value="1"/>
</dbReference>
<dbReference type="NCBIfam" id="TIGR00756">
    <property type="entry name" value="PPR"/>
    <property type="match status" value="5"/>
</dbReference>
<feature type="repeat" description="PPR" evidence="4">
    <location>
        <begin position="209"/>
        <end position="243"/>
    </location>
</feature>
<evidence type="ECO:0000313" key="6">
    <source>
        <dbReference type="EMBL" id="CAD6224374.1"/>
    </source>
</evidence>
<name>A0A811NLD3_9POAL</name>
<proteinExistence type="inferred from homology"/>
<dbReference type="FunFam" id="1.25.40.10:FF:001083">
    <property type="entry name" value="Pentatricopeptide repeat-containing protein, mitochondrial"/>
    <property type="match status" value="1"/>
</dbReference>
<dbReference type="InterPro" id="IPR011990">
    <property type="entry name" value="TPR-like_helical_dom_sf"/>
</dbReference>
<evidence type="ECO:0000313" key="7">
    <source>
        <dbReference type="Proteomes" id="UP000604825"/>
    </source>
</evidence>
<evidence type="ECO:0000256" key="1">
    <source>
        <dbReference type="ARBA" id="ARBA00022737"/>
    </source>
</evidence>
<feature type="region of interest" description="Disordered" evidence="5">
    <location>
        <begin position="722"/>
        <end position="749"/>
    </location>
</feature>
<dbReference type="InterPro" id="IPR046848">
    <property type="entry name" value="E_motif"/>
</dbReference>
<dbReference type="Pfam" id="PF13812">
    <property type="entry name" value="PPR_3"/>
    <property type="match status" value="1"/>
</dbReference>
<evidence type="ECO:0000256" key="5">
    <source>
        <dbReference type="SAM" id="MobiDB-lite"/>
    </source>
</evidence>
<feature type="repeat" description="PPR" evidence="4">
    <location>
        <begin position="342"/>
        <end position="372"/>
    </location>
</feature>
<keyword evidence="7" id="KW-1185">Reference proteome</keyword>
<feature type="repeat" description="PPR" evidence="4">
    <location>
        <begin position="373"/>
        <end position="407"/>
    </location>
</feature>
<comment type="caution">
    <text evidence="6">The sequence shown here is derived from an EMBL/GenBank/DDBJ whole genome shotgun (WGS) entry which is preliminary data.</text>
</comment>
<dbReference type="PANTHER" id="PTHR47926:SF407">
    <property type="entry name" value="(WILD MALAYSIAN BANANA) HYPOTHETICAL PROTEIN"/>
    <property type="match status" value="1"/>
</dbReference>
<sequence>MLGGRDPLAPFLVASLKRAARLRCGEQLHALAAKSGLLASNAFVRNSVLSFYYRLPSSLASALQLFDETPTPLRDATARNSVLAALTRAGHLDRAQRLLEEMPRIHRDAVSYTTLVTALARAGHAGRSVAVFRGMLSENVVPNEVTLAGAITAFARHGAPATVGMIHGFALQRALDGFVIVATNLVHAYAGVSELCSARAMFDGMTHRNTVTWNVMLNGYVKAEMIDMAAEVFWRIPERDEVSWLTLIDGYICADLISDAMKAYVQMVGEVGAKDNEVLLVDLVKACARYSAVTEGQQLHTVILKNGFDAHAFVQATLVHFYGCCGLIGLAQKAFRLSDKSHTASWNALLAALLRKGLIHEARELFDDMPKRDTVSWSTMIAGFVQIGRSDMALKLFYSMLNTTAEPNEVTLASALSAIADSGTLDQGKWIHDHIMNRPIQLTDNLSAGLIDMYAKCGSVADAVQFFNCANDKFSSISPWNSMICSLAIHGYAHMSLDLFSQLQRTSIKPNSITFIGVLSACCHTGMVAKGKYYFESMTREYGIQPTIKHYGCMVDLLGRAGYLEEAEQFVSMMPMKADVVIWGSILSAARAQGNVTLGEKAAEELAKLDQTHGSSKVALSNIYADAGHWAYVSVVRKELQDENFERLVGRSGIAQCCDHCFLLKQKQKFSTAGQSCAVSVVLRSILGRVSDLPVQIHSEAHMDSHVHEAAQEEDIHAEAIKKRRAPPRNLTPGQLLMPPLKSSRRREL</sequence>
<evidence type="ECO:0000256" key="3">
    <source>
        <dbReference type="ARBA" id="ARBA00061659"/>
    </source>
</evidence>
<keyword evidence="1" id="KW-0677">Repeat</keyword>
<dbReference type="InterPro" id="IPR002885">
    <property type="entry name" value="PPR_rpt"/>
</dbReference>
<comment type="similarity">
    <text evidence="3">Belongs to the PPR family. PCMP-E subfamily.</text>
</comment>
<evidence type="ECO:0008006" key="8">
    <source>
        <dbReference type="Google" id="ProtNLM"/>
    </source>
</evidence>
<gene>
    <name evidence="6" type="ORF">NCGR_LOCUS16671</name>
</gene>
<dbReference type="Gene3D" id="1.25.40.10">
    <property type="entry name" value="Tetratricopeptide repeat domain"/>
    <property type="match status" value="5"/>
</dbReference>
<dbReference type="Pfam" id="PF13041">
    <property type="entry name" value="PPR_2"/>
    <property type="match status" value="1"/>
</dbReference>
<dbReference type="PROSITE" id="PS51375">
    <property type="entry name" value="PPR"/>
    <property type="match status" value="5"/>
</dbReference>
<dbReference type="Pfam" id="PF01535">
    <property type="entry name" value="PPR"/>
    <property type="match status" value="4"/>
</dbReference>